<feature type="compositionally biased region" description="Basic residues" evidence="1">
    <location>
        <begin position="150"/>
        <end position="161"/>
    </location>
</feature>
<dbReference type="AlphaFoldDB" id="A0A1D2M401"/>
<feature type="region of interest" description="Disordered" evidence="1">
    <location>
        <begin position="145"/>
        <end position="172"/>
    </location>
</feature>
<keyword evidence="4" id="KW-1185">Reference proteome</keyword>
<feature type="compositionally biased region" description="Basic residues" evidence="1">
    <location>
        <begin position="244"/>
        <end position="261"/>
    </location>
</feature>
<dbReference type="EMBL" id="LJIJ01004868">
    <property type="protein sequence ID" value="ODM87676.1"/>
    <property type="molecule type" value="Genomic_DNA"/>
</dbReference>
<evidence type="ECO:0000313" key="3">
    <source>
        <dbReference type="EMBL" id="ODM87676.1"/>
    </source>
</evidence>
<evidence type="ECO:0000256" key="2">
    <source>
        <dbReference type="SAM" id="Phobius"/>
    </source>
</evidence>
<feature type="region of interest" description="Disordered" evidence="1">
    <location>
        <begin position="234"/>
        <end position="269"/>
    </location>
</feature>
<feature type="transmembrane region" description="Helical" evidence="2">
    <location>
        <begin position="66"/>
        <end position="91"/>
    </location>
</feature>
<accession>A0A1D2M401</accession>
<name>A0A1D2M401_ORCCI</name>
<keyword evidence="2" id="KW-0812">Transmembrane</keyword>
<keyword evidence="2" id="KW-0472">Membrane</keyword>
<comment type="caution">
    <text evidence="3">The sequence shown here is derived from an EMBL/GenBank/DDBJ whole genome shotgun (WGS) entry which is preliminary data.</text>
</comment>
<proteinExistence type="predicted"/>
<organism evidence="3 4">
    <name type="scientific">Orchesella cincta</name>
    <name type="common">Springtail</name>
    <name type="synonym">Podura cincta</name>
    <dbReference type="NCBI Taxonomy" id="48709"/>
    <lineage>
        <taxon>Eukaryota</taxon>
        <taxon>Metazoa</taxon>
        <taxon>Ecdysozoa</taxon>
        <taxon>Arthropoda</taxon>
        <taxon>Hexapoda</taxon>
        <taxon>Collembola</taxon>
        <taxon>Entomobryomorpha</taxon>
        <taxon>Entomobryoidea</taxon>
        <taxon>Orchesellidae</taxon>
        <taxon>Orchesellinae</taxon>
        <taxon>Orchesella</taxon>
    </lineage>
</organism>
<dbReference type="Proteomes" id="UP000094527">
    <property type="component" value="Unassembled WGS sequence"/>
</dbReference>
<feature type="transmembrane region" description="Helical" evidence="2">
    <location>
        <begin position="176"/>
        <end position="197"/>
    </location>
</feature>
<sequence length="269" mass="30068">MQDEILDDGSSTGVQMLWTLWLKTVEGMFANISDTGCDEAWYDPDLMDVPDCFDPLMRWFHGIFEIMMVIMFIQSGLWIIAMIFASIHFAAMKYEQEAPERTFFAVEKANKHEDLAWARPSNHGNVDEKGGTKGDEAQTMLQIQKDTSDHHRHSKHSKKHLSGNSEKSCGKASHHLPASVFQVSILLLAVFVAIFAFTQAYPHPAENEAEALSDFESEMAEGLDNEVMDFEAFAAAGDDSTGSSKKKRKSKSKAAKRRKGQAKTEAPTE</sequence>
<protein>
    <submittedName>
        <fullName evidence="3">Uncharacterized protein</fullName>
    </submittedName>
</protein>
<gene>
    <name evidence="3" type="ORF">Ocin01_19006</name>
</gene>
<evidence type="ECO:0000313" key="4">
    <source>
        <dbReference type="Proteomes" id="UP000094527"/>
    </source>
</evidence>
<evidence type="ECO:0000256" key="1">
    <source>
        <dbReference type="SAM" id="MobiDB-lite"/>
    </source>
</evidence>
<keyword evidence="2" id="KW-1133">Transmembrane helix</keyword>
<reference evidence="3 4" key="1">
    <citation type="journal article" date="2016" name="Genome Biol. Evol.">
        <title>Gene Family Evolution Reflects Adaptation to Soil Environmental Stressors in the Genome of the Collembolan Orchesella cincta.</title>
        <authorList>
            <person name="Faddeeva-Vakhrusheva A."/>
            <person name="Derks M.F."/>
            <person name="Anvar S.Y."/>
            <person name="Agamennone V."/>
            <person name="Suring W."/>
            <person name="Smit S."/>
            <person name="van Straalen N.M."/>
            <person name="Roelofs D."/>
        </authorList>
    </citation>
    <scope>NUCLEOTIDE SEQUENCE [LARGE SCALE GENOMIC DNA]</scope>
    <source>
        <tissue evidence="3">Mixed pool</tissue>
    </source>
</reference>